<accession>A0A7K3M165</accession>
<dbReference type="AlphaFoldDB" id="A0A7K3M165"/>
<feature type="region of interest" description="Disordered" evidence="1">
    <location>
        <begin position="78"/>
        <end position="97"/>
    </location>
</feature>
<sequence length="1201" mass="131128">MMSIKELHAGDGYTYLLRGVADGEGITGVVSPMSRYYAESGHPPGRWMGTGRAGLADGAGLAAGEHVTEEQMERLFKHGTDPLTGHPLGRRYNQPRSWRERAEARIRALPTTLTGQERAARTAAIEAEERARPTRRPVAGFDCVFSPPKSVSTLWALAEPSVRDQIAHAHYVAIDEVIRVMERDVARTRVGTDGVAQVEARGLIATAFDHYDSRAGDPQLHTHVVIANRVQGPDGKWRTLDSRGSLFPAAVAMSELYDTLLADQLTSRLGVQWERRGTPAKPKNQSWEISGVPHELITEFSRRARGIETVTHELIAAYRATHGRDPDDVTIVRLRQQATYSTRPDKQFRSLAEMSADWRARATTYVGPDPQRWARDLISRAAHTPVPAPSDKGVAPLIDQLAAEALDELSTERSTWRTWNVRAAAARASMPHRVSTPAERDALIEAISRRVTEMSVNITPPELAFTPEKFRRKDGTSAFRRTHGDIFTTNSILDAEDRLLVACETLTAPVLNPNTVERAVVTSSPNGLTTSIDQATAVQQIATSARMLDVLVGAAGSGKTTALATLRSAWEAKHGRGSVVGLAPSAAAAEVLGESLGIPTENTAKWLFESTGATNQHRSPAVEGPAKHRVPVKAQPWSFRAGQLVIVDEASLAGTLALDALRAQAQAASAKLLLVGDNAQLSSIDAGGAFGMLVRELGDRVLELTDIRRFIHPWERDASKRLRVGDTGAIETYIDHDRVRDGDREQIIDSAYRAWQADEAAGHRSLLIATDAATVRDLNERARTDQVAAGCVEPGGVTLHDGTSAGRGDRIVTRQNMRNLATGPRSFVKNGDQWLVRQRDDDGSLIVARQSGGPSVTLPAGYVAEHVELAYATTAHRAQGRTVDTAHAIIDDTRSTREALYVSMTRGAHANSAYVITELTDEEIPDDHVRTARDVLCEVIKRSGAELSARETIADQQQQVTSIARLAAEYETIAREAAADHWSGIIGACPLPRLRDFPTTSPSYPLLVTAMRRAEAIDLNPEQLLPRLATAEELDRFDDPIAVLHHRLDQLTEHAAATRSDPGQQHLIAGLFPVAKHVSDPALRRALDERAVLIGRRAFELAHRAIAEQPRWLAELGPAPDDTTKRDQWLRYLATVSAYRNRYGVPDNVAVNSHPTSVLGQRVDQRRAGEAAAQSRHLSSEFLALPARAQPKRRPAPSPVL</sequence>
<dbReference type="Gene3D" id="2.30.30.940">
    <property type="match status" value="1"/>
</dbReference>
<dbReference type="RefSeq" id="WP_162449703.1">
    <property type="nucleotide sequence ID" value="NZ_WLZY01000002.1"/>
</dbReference>
<evidence type="ECO:0000256" key="1">
    <source>
        <dbReference type="SAM" id="MobiDB-lite"/>
    </source>
</evidence>
<name>A0A7K3M165_9ACTN</name>
<dbReference type="InterPro" id="IPR027417">
    <property type="entry name" value="P-loop_NTPase"/>
</dbReference>
<dbReference type="SUPFAM" id="SSF55464">
    <property type="entry name" value="Origin of replication-binding domain, RBD-like"/>
    <property type="match status" value="1"/>
</dbReference>
<evidence type="ECO:0000259" key="2">
    <source>
        <dbReference type="Pfam" id="PF08751"/>
    </source>
</evidence>
<proteinExistence type="predicted"/>
<protein>
    <submittedName>
        <fullName evidence="3">Relaxase domain-containing protein</fullName>
    </submittedName>
</protein>
<dbReference type="Pfam" id="PF13604">
    <property type="entry name" value="AAA_30"/>
    <property type="match status" value="1"/>
</dbReference>
<reference evidence="3 4" key="1">
    <citation type="submission" date="2019-11" db="EMBL/GenBank/DDBJ databases">
        <authorList>
            <person name="Li X.-J."/>
            <person name="Feng X.-M."/>
        </authorList>
    </citation>
    <scope>NUCLEOTIDE SEQUENCE [LARGE SCALE GENOMIC DNA]</scope>
    <source>
        <strain evidence="3 4">XMNu-373</strain>
    </source>
</reference>
<feature type="domain" description="TrwC relaxase" evidence="2">
    <location>
        <begin position="9"/>
        <end position="363"/>
    </location>
</feature>
<evidence type="ECO:0000313" key="3">
    <source>
        <dbReference type="EMBL" id="NDL57014.1"/>
    </source>
</evidence>
<organism evidence="3 4">
    <name type="scientific">Phytoactinopolyspora mesophila</name>
    <dbReference type="NCBI Taxonomy" id="2650750"/>
    <lineage>
        <taxon>Bacteria</taxon>
        <taxon>Bacillati</taxon>
        <taxon>Actinomycetota</taxon>
        <taxon>Actinomycetes</taxon>
        <taxon>Jiangellales</taxon>
        <taxon>Jiangellaceae</taxon>
        <taxon>Phytoactinopolyspora</taxon>
    </lineage>
</organism>
<dbReference type="InterPro" id="IPR014862">
    <property type="entry name" value="TrwC"/>
</dbReference>
<feature type="region of interest" description="Disordered" evidence="1">
    <location>
        <begin position="1182"/>
        <end position="1201"/>
    </location>
</feature>
<comment type="caution">
    <text evidence="3">The sequence shown here is derived from an EMBL/GenBank/DDBJ whole genome shotgun (WGS) entry which is preliminary data.</text>
</comment>
<dbReference type="CDD" id="cd18809">
    <property type="entry name" value="SF1_C_RecD"/>
    <property type="match status" value="1"/>
</dbReference>
<keyword evidence="4" id="KW-1185">Reference proteome</keyword>
<dbReference type="Proteomes" id="UP000460435">
    <property type="component" value="Unassembled WGS sequence"/>
</dbReference>
<evidence type="ECO:0000313" key="4">
    <source>
        <dbReference type="Proteomes" id="UP000460435"/>
    </source>
</evidence>
<dbReference type="SUPFAM" id="SSF52540">
    <property type="entry name" value="P-loop containing nucleoside triphosphate hydrolases"/>
    <property type="match status" value="2"/>
</dbReference>
<gene>
    <name evidence="3" type="ORF">F7O44_08015</name>
</gene>
<dbReference type="NCBIfam" id="NF041492">
    <property type="entry name" value="MobF"/>
    <property type="match status" value="1"/>
</dbReference>
<dbReference type="Pfam" id="PF08751">
    <property type="entry name" value="TrwC"/>
    <property type="match status" value="1"/>
</dbReference>
<dbReference type="EMBL" id="WLZY01000002">
    <property type="protein sequence ID" value="NDL57014.1"/>
    <property type="molecule type" value="Genomic_DNA"/>
</dbReference>
<dbReference type="Gene3D" id="3.40.50.300">
    <property type="entry name" value="P-loop containing nucleotide triphosphate hydrolases"/>
    <property type="match status" value="2"/>
</dbReference>